<name>A0A2T0PTY3_9ACTN</name>
<dbReference type="InterPro" id="IPR016181">
    <property type="entry name" value="Acyl_CoA_acyltransferase"/>
</dbReference>
<gene>
    <name evidence="2" type="ORF">CLV72_110120</name>
</gene>
<dbReference type="InterPro" id="IPR025559">
    <property type="entry name" value="Eis_dom"/>
</dbReference>
<accession>A0A2T0PTY3</accession>
<dbReference type="PANTHER" id="PTHR37817">
    <property type="entry name" value="N-ACETYLTRANSFERASE EIS"/>
    <property type="match status" value="1"/>
</dbReference>
<sequence>MEIRTLDPADAPAAFDLRSRAFGPLPPDRVASRVERIAAAIPAGRELGCYEGTRLVATARIHDHRQWWHGRDLAMAGIAGVAVAPEERGRGVGRLLMRTVLARCAELGSPLSVLYPATTPLYRSLGWEHAGGSYQLRFPAEALRALAGPPVALRRAGPADAAEVREVLRRVHAARRDSGPLDPGEDNTRDRIAVGGYSYLAHDGYLDYDWGEGNRSLHIDTLVAASADTARALWAAVGSGASVVDTVTAIADPRDAVTWLAREPRSELIENYRWMLRLVDAPAAVSGRGYPATAAVETRLHLADEQLPANAGDWTLRIAGGKGELVRAHGPAPADPPRLGIGALAALYAGVPTATLRACELMTGGDPATDDALDAAFHAQPFTLHRF</sequence>
<dbReference type="EMBL" id="PVZC01000010">
    <property type="protein sequence ID" value="PRX92360.1"/>
    <property type="molecule type" value="Genomic_DNA"/>
</dbReference>
<dbReference type="GO" id="GO:0030649">
    <property type="term" value="P:aminoglycoside antibiotic catabolic process"/>
    <property type="evidence" value="ECO:0007669"/>
    <property type="project" value="TreeGrafter"/>
</dbReference>
<keyword evidence="2" id="KW-0808">Transferase</keyword>
<dbReference type="Pfam" id="PF17668">
    <property type="entry name" value="Acetyltransf_17"/>
    <property type="match status" value="1"/>
</dbReference>
<dbReference type="Pfam" id="PF13527">
    <property type="entry name" value="Acetyltransf_9"/>
    <property type="match status" value="1"/>
</dbReference>
<evidence type="ECO:0000313" key="2">
    <source>
        <dbReference type="EMBL" id="PRX92360.1"/>
    </source>
</evidence>
<dbReference type="SUPFAM" id="SSF55718">
    <property type="entry name" value="SCP-like"/>
    <property type="match status" value="1"/>
</dbReference>
<feature type="domain" description="N-acetyltransferase" evidence="1">
    <location>
        <begin position="1"/>
        <end position="149"/>
    </location>
</feature>
<dbReference type="OrthoDB" id="3498897at2"/>
<evidence type="ECO:0000313" key="3">
    <source>
        <dbReference type="Proteomes" id="UP000237846"/>
    </source>
</evidence>
<dbReference type="CDD" id="cd04301">
    <property type="entry name" value="NAT_SF"/>
    <property type="match status" value="1"/>
</dbReference>
<dbReference type="PROSITE" id="PS51186">
    <property type="entry name" value="GNAT"/>
    <property type="match status" value="1"/>
</dbReference>
<dbReference type="Proteomes" id="UP000237846">
    <property type="component" value="Unassembled WGS sequence"/>
</dbReference>
<keyword evidence="3" id="KW-1185">Reference proteome</keyword>
<dbReference type="Pfam" id="PF13530">
    <property type="entry name" value="SCP2_2"/>
    <property type="match status" value="1"/>
</dbReference>
<dbReference type="InterPro" id="IPR036527">
    <property type="entry name" value="SCP2_sterol-bd_dom_sf"/>
</dbReference>
<comment type="caution">
    <text evidence="2">The sequence shown here is derived from an EMBL/GenBank/DDBJ whole genome shotgun (WGS) entry which is preliminary data.</text>
</comment>
<dbReference type="InterPro" id="IPR041380">
    <property type="entry name" value="Acetyltransf_17"/>
</dbReference>
<dbReference type="AlphaFoldDB" id="A0A2T0PTY3"/>
<organism evidence="2 3">
    <name type="scientific">Allonocardiopsis opalescens</name>
    <dbReference type="NCBI Taxonomy" id="1144618"/>
    <lineage>
        <taxon>Bacteria</taxon>
        <taxon>Bacillati</taxon>
        <taxon>Actinomycetota</taxon>
        <taxon>Actinomycetes</taxon>
        <taxon>Streptosporangiales</taxon>
        <taxon>Allonocardiopsis</taxon>
    </lineage>
</organism>
<dbReference type="InterPro" id="IPR000182">
    <property type="entry name" value="GNAT_dom"/>
</dbReference>
<dbReference type="InterPro" id="IPR051554">
    <property type="entry name" value="Acetyltransferase_Eis"/>
</dbReference>
<dbReference type="RefSeq" id="WP_106252557.1">
    <property type="nucleotide sequence ID" value="NZ_PVZC01000010.1"/>
</dbReference>
<protein>
    <submittedName>
        <fullName evidence="2">Putative acetyltransferase</fullName>
    </submittedName>
</protein>
<dbReference type="Gene3D" id="3.30.1050.10">
    <property type="entry name" value="SCP2 sterol-binding domain"/>
    <property type="match status" value="1"/>
</dbReference>
<proteinExistence type="predicted"/>
<dbReference type="SUPFAM" id="SSF55729">
    <property type="entry name" value="Acyl-CoA N-acyltransferases (Nat)"/>
    <property type="match status" value="1"/>
</dbReference>
<evidence type="ECO:0000259" key="1">
    <source>
        <dbReference type="PROSITE" id="PS51186"/>
    </source>
</evidence>
<dbReference type="PANTHER" id="PTHR37817:SF1">
    <property type="entry name" value="N-ACETYLTRANSFERASE EIS"/>
    <property type="match status" value="1"/>
</dbReference>
<reference evidence="2 3" key="1">
    <citation type="submission" date="2018-03" db="EMBL/GenBank/DDBJ databases">
        <title>Genomic Encyclopedia of Archaeal and Bacterial Type Strains, Phase II (KMG-II): from individual species to whole genera.</title>
        <authorList>
            <person name="Goeker M."/>
        </authorList>
    </citation>
    <scope>NUCLEOTIDE SEQUENCE [LARGE SCALE GENOMIC DNA]</scope>
    <source>
        <strain evidence="2 3">DSM 45601</strain>
    </source>
</reference>
<dbReference type="GO" id="GO:0034069">
    <property type="term" value="F:aminoglycoside N-acetyltransferase activity"/>
    <property type="evidence" value="ECO:0007669"/>
    <property type="project" value="TreeGrafter"/>
</dbReference>
<dbReference type="Gene3D" id="3.40.630.30">
    <property type="match status" value="2"/>
</dbReference>